<dbReference type="SUPFAM" id="SSF46934">
    <property type="entry name" value="UBA-like"/>
    <property type="match status" value="1"/>
</dbReference>
<dbReference type="Pfam" id="PF09280">
    <property type="entry name" value="XPC-binding"/>
    <property type="match status" value="1"/>
</dbReference>
<protein>
    <recommendedName>
        <fullName evidence="1">UV excision repair protein RAD23</fullName>
    </recommendedName>
</protein>
<dbReference type="InterPro" id="IPR015940">
    <property type="entry name" value="UBA"/>
</dbReference>
<dbReference type="KEGG" id="ehx:EMIHUDRAFT_60498"/>
<dbReference type="PROSITE" id="PS50030">
    <property type="entry name" value="UBA"/>
    <property type="match status" value="1"/>
</dbReference>
<proteinExistence type="inferred from homology"/>
<evidence type="ECO:0000313" key="5">
    <source>
        <dbReference type="Proteomes" id="UP000013827"/>
    </source>
</evidence>
<dbReference type="Gene3D" id="1.10.10.540">
    <property type="entry name" value="XPC-binding domain"/>
    <property type="match status" value="1"/>
</dbReference>
<keyword evidence="5" id="KW-1185">Reference proteome</keyword>
<keyword evidence="1" id="KW-0234">DNA repair</keyword>
<evidence type="ECO:0000313" key="4">
    <source>
        <dbReference type="EnsemblProtists" id="EOD26963"/>
    </source>
</evidence>
<dbReference type="GO" id="GO:0043161">
    <property type="term" value="P:proteasome-mediated ubiquitin-dependent protein catabolic process"/>
    <property type="evidence" value="ECO:0007669"/>
    <property type="project" value="UniProtKB-UniRule"/>
</dbReference>
<dbReference type="FunFam" id="1.10.8.10:FF:000002">
    <property type="entry name" value="UV excision repair protein RAD23 homolog"/>
    <property type="match status" value="1"/>
</dbReference>
<dbReference type="EnsemblProtists" id="EOD26963">
    <property type="protein sequence ID" value="EOD26963"/>
    <property type="gene ID" value="EMIHUDRAFT_60498"/>
</dbReference>
<accession>A0A0D3JTX8</accession>
<dbReference type="OMA" id="PIAFLHI"/>
<dbReference type="GO" id="GO:0005654">
    <property type="term" value="C:nucleoplasm"/>
    <property type="evidence" value="ECO:0007669"/>
    <property type="project" value="TreeGrafter"/>
</dbReference>
<dbReference type="HOGENOM" id="CLU_040364_3_0_1"/>
<dbReference type="GO" id="GO:0070628">
    <property type="term" value="F:proteasome binding"/>
    <property type="evidence" value="ECO:0007669"/>
    <property type="project" value="TreeGrafter"/>
</dbReference>
<dbReference type="GO" id="GO:0043130">
    <property type="term" value="F:ubiquitin binding"/>
    <property type="evidence" value="ECO:0007669"/>
    <property type="project" value="UniProtKB-UniRule"/>
</dbReference>
<name>A0A0D3JTX8_EMIH1</name>
<dbReference type="SMART" id="SM00165">
    <property type="entry name" value="UBA"/>
    <property type="match status" value="1"/>
</dbReference>
<dbReference type="GO" id="GO:0003684">
    <property type="term" value="F:damaged DNA binding"/>
    <property type="evidence" value="ECO:0007669"/>
    <property type="project" value="UniProtKB-UniRule"/>
</dbReference>
<dbReference type="GO" id="GO:0005829">
    <property type="term" value="C:cytosol"/>
    <property type="evidence" value="ECO:0007669"/>
    <property type="project" value="TreeGrafter"/>
</dbReference>
<dbReference type="AlphaFoldDB" id="A0A0D3JTX8"/>
<evidence type="ECO:0000259" key="3">
    <source>
        <dbReference type="PROSITE" id="PS50030"/>
    </source>
</evidence>
<organism evidence="4 5">
    <name type="scientific">Emiliania huxleyi (strain CCMP1516)</name>
    <dbReference type="NCBI Taxonomy" id="280463"/>
    <lineage>
        <taxon>Eukaryota</taxon>
        <taxon>Haptista</taxon>
        <taxon>Haptophyta</taxon>
        <taxon>Prymnesiophyceae</taxon>
        <taxon>Isochrysidales</taxon>
        <taxon>Noelaerhabdaceae</taxon>
        <taxon>Emiliania</taxon>
    </lineage>
</organism>
<keyword evidence="1" id="KW-0963">Cytoplasm</keyword>
<evidence type="ECO:0000256" key="2">
    <source>
        <dbReference type="SAM" id="MobiDB-lite"/>
    </source>
</evidence>
<dbReference type="KEGG" id="ehx:EMIHUDRAFT_59557"/>
<sequence length="113" mass="12163">LVQSNPQMLQTVLMQIGQEQPELLAAINSNQQAFLEMMNQPIEEGSDAGPSSSGSSSAGGPPPRATTIRLTEDERAAVERLISLGGFDPNMVVQAYLACDKNEELAANWLFDN</sequence>
<dbReference type="STRING" id="2903.R1CVA0"/>
<keyword evidence="1" id="KW-0539">Nucleus</keyword>
<comment type="function">
    <text evidence="1">Multiubiquitin chain receptor involved in modulation of proteasomal degradation. Involved in nucleotide excision repair.</text>
</comment>
<dbReference type="GeneID" id="17272510"/>
<dbReference type="PaxDb" id="2903-EOD26963"/>
<dbReference type="Proteomes" id="UP000013827">
    <property type="component" value="Unassembled WGS sequence"/>
</dbReference>
<keyword evidence="1" id="KW-0227">DNA damage</keyword>
<dbReference type="GO" id="GO:0006289">
    <property type="term" value="P:nucleotide-excision repair"/>
    <property type="evidence" value="ECO:0007669"/>
    <property type="project" value="UniProtKB-UniRule"/>
</dbReference>
<reference evidence="5" key="1">
    <citation type="journal article" date="2013" name="Nature">
        <title>Pan genome of the phytoplankton Emiliania underpins its global distribution.</title>
        <authorList>
            <person name="Read B.A."/>
            <person name="Kegel J."/>
            <person name="Klute M.J."/>
            <person name="Kuo A."/>
            <person name="Lefebvre S.C."/>
            <person name="Maumus F."/>
            <person name="Mayer C."/>
            <person name="Miller J."/>
            <person name="Monier A."/>
            <person name="Salamov A."/>
            <person name="Young J."/>
            <person name="Aguilar M."/>
            <person name="Claverie J.M."/>
            <person name="Frickenhaus S."/>
            <person name="Gonzalez K."/>
            <person name="Herman E.K."/>
            <person name="Lin Y.C."/>
            <person name="Napier J."/>
            <person name="Ogata H."/>
            <person name="Sarno A.F."/>
            <person name="Shmutz J."/>
            <person name="Schroeder D."/>
            <person name="de Vargas C."/>
            <person name="Verret F."/>
            <person name="von Dassow P."/>
            <person name="Valentin K."/>
            <person name="Van de Peer Y."/>
            <person name="Wheeler G."/>
            <person name="Dacks J.B."/>
            <person name="Delwiche C.F."/>
            <person name="Dyhrman S.T."/>
            <person name="Glockner G."/>
            <person name="John U."/>
            <person name="Richards T."/>
            <person name="Worden A.Z."/>
            <person name="Zhang X."/>
            <person name="Grigoriev I.V."/>
            <person name="Allen A.E."/>
            <person name="Bidle K."/>
            <person name="Borodovsky M."/>
            <person name="Bowler C."/>
            <person name="Brownlee C."/>
            <person name="Cock J.M."/>
            <person name="Elias M."/>
            <person name="Gladyshev V.N."/>
            <person name="Groth M."/>
            <person name="Guda C."/>
            <person name="Hadaegh A."/>
            <person name="Iglesias-Rodriguez M.D."/>
            <person name="Jenkins J."/>
            <person name="Jones B.M."/>
            <person name="Lawson T."/>
            <person name="Leese F."/>
            <person name="Lindquist E."/>
            <person name="Lobanov A."/>
            <person name="Lomsadze A."/>
            <person name="Malik S.B."/>
            <person name="Marsh M.E."/>
            <person name="Mackinder L."/>
            <person name="Mock T."/>
            <person name="Mueller-Roeber B."/>
            <person name="Pagarete A."/>
            <person name="Parker M."/>
            <person name="Probert I."/>
            <person name="Quesneville H."/>
            <person name="Raines C."/>
            <person name="Rensing S.A."/>
            <person name="Riano-Pachon D.M."/>
            <person name="Richier S."/>
            <person name="Rokitta S."/>
            <person name="Shiraiwa Y."/>
            <person name="Soanes D.M."/>
            <person name="van der Giezen M."/>
            <person name="Wahlund T.M."/>
            <person name="Williams B."/>
            <person name="Wilson W."/>
            <person name="Wolfe G."/>
            <person name="Wurch L.L."/>
        </authorList>
    </citation>
    <scope>NUCLEOTIDE SEQUENCE</scope>
</reference>
<feature type="region of interest" description="Disordered" evidence="2">
    <location>
        <begin position="35"/>
        <end position="72"/>
    </location>
</feature>
<dbReference type="PANTHER" id="PTHR10621">
    <property type="entry name" value="UV EXCISION REPAIR PROTEIN RAD23"/>
    <property type="match status" value="1"/>
</dbReference>
<dbReference type="Gene3D" id="1.10.8.10">
    <property type="entry name" value="DNA helicase RuvA subunit, C-terminal domain"/>
    <property type="match status" value="1"/>
</dbReference>
<dbReference type="PANTHER" id="PTHR10621:SF0">
    <property type="entry name" value="UV EXCISION REPAIR PROTEIN RAD23"/>
    <property type="match status" value="1"/>
</dbReference>
<dbReference type="InterPro" id="IPR009060">
    <property type="entry name" value="UBA-like_sf"/>
</dbReference>
<comment type="subcellular location">
    <subcellularLocation>
        <location evidence="1">Nucleus</location>
    </subcellularLocation>
    <subcellularLocation>
        <location evidence="1">Cytoplasm</location>
    </subcellularLocation>
</comment>
<dbReference type="GO" id="GO:0031593">
    <property type="term" value="F:polyubiquitin modification-dependent protein binding"/>
    <property type="evidence" value="ECO:0007669"/>
    <property type="project" value="UniProtKB-UniRule"/>
</dbReference>
<dbReference type="RefSeq" id="XP_005779392.1">
    <property type="nucleotide sequence ID" value="XM_005779335.1"/>
</dbReference>
<dbReference type="Pfam" id="PF00627">
    <property type="entry name" value="UBA"/>
    <property type="match status" value="1"/>
</dbReference>
<feature type="domain" description="UBA" evidence="3">
    <location>
        <begin position="71"/>
        <end position="113"/>
    </location>
</feature>
<reference evidence="4" key="2">
    <citation type="submission" date="2024-10" db="UniProtKB">
        <authorList>
            <consortium name="EnsemblProtists"/>
        </authorList>
    </citation>
    <scope>IDENTIFICATION</scope>
</reference>
<dbReference type="CDD" id="cd14281">
    <property type="entry name" value="UBA2_Rad23_like"/>
    <property type="match status" value="1"/>
</dbReference>
<comment type="similarity">
    <text evidence="1">Belongs to the RAD23 family.</text>
</comment>
<evidence type="ECO:0000256" key="1">
    <source>
        <dbReference type="RuleBase" id="RU367049"/>
    </source>
</evidence>
<dbReference type="InterPro" id="IPR004806">
    <property type="entry name" value="Rad23"/>
</dbReference>
<dbReference type="RefSeq" id="XP_005780485.1">
    <property type="nucleotide sequence ID" value="XM_005780428.1"/>
</dbReference>
<dbReference type="PRINTS" id="PR01839">
    <property type="entry name" value="RAD23PROTEIN"/>
</dbReference>
<dbReference type="GeneID" id="17273601"/>
<dbReference type="SUPFAM" id="SSF101238">
    <property type="entry name" value="XPC-binding domain"/>
    <property type="match status" value="1"/>
</dbReference>
<dbReference type="InterPro" id="IPR036353">
    <property type="entry name" value="XPC-bd_sf"/>
</dbReference>
<dbReference type="eggNOG" id="KOG0011">
    <property type="taxonomic scope" value="Eukaryota"/>
</dbReference>
<dbReference type="InterPro" id="IPR015360">
    <property type="entry name" value="XPC-bd"/>
</dbReference>
<feature type="compositionally biased region" description="Low complexity" evidence="2">
    <location>
        <begin position="47"/>
        <end position="59"/>
    </location>
</feature>
<dbReference type="EnsemblProtists" id="EOD28056">
    <property type="protein sequence ID" value="EOD28056"/>
    <property type="gene ID" value="EMIHUDRAFT_59557"/>
</dbReference>